<protein>
    <submittedName>
        <fullName evidence="1">Uncharacterized protein</fullName>
    </submittedName>
</protein>
<evidence type="ECO:0000313" key="1">
    <source>
        <dbReference type="EMBL" id="KAH7851072.1"/>
    </source>
</evidence>
<accession>A0ACB7YCN5</accession>
<reference evidence="1 2" key="1">
    <citation type="journal article" date="2021" name="Hortic Res">
        <title>High-quality reference genome and annotation aids understanding of berry development for evergreen blueberry (Vaccinium darrowii).</title>
        <authorList>
            <person name="Yu J."/>
            <person name="Hulse-Kemp A.M."/>
            <person name="Babiker E."/>
            <person name="Staton M."/>
        </authorList>
    </citation>
    <scope>NUCLEOTIDE SEQUENCE [LARGE SCALE GENOMIC DNA]</scope>
    <source>
        <strain evidence="2">cv. NJ 8807/NJ 8810</strain>
        <tissue evidence="1">Young leaf</tissue>
    </source>
</reference>
<sequence length="136" mass="15563">MLRVKQNCVMILFCGVWKRMGCFMVSTWIDVRRWPVGIVLRLLLEYCCYSDRLSLKNCCNGGVYKSRNAACHLSVVGGALYHVSLVDFKIPFNIEGSKYMIDMVRGGPGSYRLRMNESEIEAEMHTLRDRVLGDNS</sequence>
<proteinExistence type="predicted"/>
<dbReference type="Proteomes" id="UP000828048">
    <property type="component" value="Chromosome 8"/>
</dbReference>
<organism evidence="1 2">
    <name type="scientific">Vaccinium darrowii</name>
    <dbReference type="NCBI Taxonomy" id="229202"/>
    <lineage>
        <taxon>Eukaryota</taxon>
        <taxon>Viridiplantae</taxon>
        <taxon>Streptophyta</taxon>
        <taxon>Embryophyta</taxon>
        <taxon>Tracheophyta</taxon>
        <taxon>Spermatophyta</taxon>
        <taxon>Magnoliopsida</taxon>
        <taxon>eudicotyledons</taxon>
        <taxon>Gunneridae</taxon>
        <taxon>Pentapetalae</taxon>
        <taxon>asterids</taxon>
        <taxon>Ericales</taxon>
        <taxon>Ericaceae</taxon>
        <taxon>Vaccinioideae</taxon>
        <taxon>Vaccinieae</taxon>
        <taxon>Vaccinium</taxon>
    </lineage>
</organism>
<evidence type="ECO:0000313" key="2">
    <source>
        <dbReference type="Proteomes" id="UP000828048"/>
    </source>
</evidence>
<gene>
    <name evidence="1" type="ORF">Vadar_006947</name>
</gene>
<dbReference type="EMBL" id="CM037158">
    <property type="protein sequence ID" value="KAH7851072.1"/>
    <property type="molecule type" value="Genomic_DNA"/>
</dbReference>
<name>A0ACB7YCN5_9ERIC</name>
<comment type="caution">
    <text evidence="1">The sequence shown here is derived from an EMBL/GenBank/DDBJ whole genome shotgun (WGS) entry which is preliminary data.</text>
</comment>
<keyword evidence="2" id="KW-1185">Reference proteome</keyword>